<dbReference type="AlphaFoldDB" id="A0A2T1LRH5"/>
<evidence type="ECO:0000313" key="2">
    <source>
        <dbReference type="Proteomes" id="UP000239001"/>
    </source>
</evidence>
<comment type="caution">
    <text evidence="1">The sequence shown here is derived from an EMBL/GenBank/DDBJ whole genome shotgun (WGS) entry which is preliminary data.</text>
</comment>
<keyword evidence="2" id="KW-1185">Reference proteome</keyword>
<gene>
    <name evidence="1" type="ORF">C7H19_23115</name>
</gene>
<reference evidence="1 2" key="2">
    <citation type="submission" date="2018-03" db="EMBL/GenBank/DDBJ databases">
        <authorList>
            <person name="Keele B.F."/>
        </authorList>
    </citation>
    <scope>NUCLEOTIDE SEQUENCE [LARGE SCALE GENOMIC DNA]</scope>
    <source>
        <strain evidence="1 2">CCALA 016</strain>
    </source>
</reference>
<dbReference type="Proteomes" id="UP000239001">
    <property type="component" value="Unassembled WGS sequence"/>
</dbReference>
<name>A0A2T1LRH5_9CHRO</name>
<accession>A0A2T1LRH5</accession>
<dbReference type="OrthoDB" id="495831at2"/>
<dbReference type="EMBL" id="PXOH01000047">
    <property type="protein sequence ID" value="PSF31274.1"/>
    <property type="molecule type" value="Genomic_DNA"/>
</dbReference>
<dbReference type="RefSeq" id="WP_106459270.1">
    <property type="nucleotide sequence ID" value="NZ_PXOH01000047.1"/>
</dbReference>
<reference evidence="1 2" key="1">
    <citation type="submission" date="2018-03" db="EMBL/GenBank/DDBJ databases">
        <title>The ancient ancestry and fast evolution of plastids.</title>
        <authorList>
            <person name="Moore K.R."/>
            <person name="Magnabosco C."/>
            <person name="Momper L."/>
            <person name="Gold D.A."/>
            <person name="Bosak T."/>
            <person name="Fournier G.P."/>
        </authorList>
    </citation>
    <scope>NUCLEOTIDE SEQUENCE [LARGE SCALE GENOMIC DNA]</scope>
    <source>
        <strain evidence="1 2">CCALA 016</strain>
    </source>
</reference>
<sequence length="129" mass="14488">MSTQLTINLPDEIYHQIQHLAQLSNRQISEVLADTIKLSLPLLNLQTQFQEPVSTLRNEQVLALTELQMAAEQDRQLSNLLDQQQAGTLTEIEQVELQILMQVYQAGLLRKATALSEAVKRGLIAPLSE</sequence>
<evidence type="ECO:0000313" key="1">
    <source>
        <dbReference type="EMBL" id="PSF31274.1"/>
    </source>
</evidence>
<proteinExistence type="predicted"/>
<protein>
    <submittedName>
        <fullName evidence="1">Uncharacterized protein</fullName>
    </submittedName>
</protein>
<organism evidence="1 2">
    <name type="scientific">Aphanothece hegewaldii CCALA 016</name>
    <dbReference type="NCBI Taxonomy" id="2107694"/>
    <lineage>
        <taxon>Bacteria</taxon>
        <taxon>Bacillati</taxon>
        <taxon>Cyanobacteriota</taxon>
        <taxon>Cyanophyceae</taxon>
        <taxon>Oscillatoriophycideae</taxon>
        <taxon>Chroococcales</taxon>
        <taxon>Aphanothecaceae</taxon>
        <taxon>Aphanothece</taxon>
    </lineage>
</organism>